<proteinExistence type="predicted"/>
<protein>
    <submittedName>
        <fullName evidence="1">Uncharacterized protein</fullName>
    </submittedName>
</protein>
<sequence>MDNILLIDTVNRHMYIALITRSYWKFITEIGNMSFDYCVPIIPSETGFDYLFSLIREVK</sequence>
<name>A0A6M3LM95_9ZZZZ</name>
<organism evidence="1">
    <name type="scientific">viral metagenome</name>
    <dbReference type="NCBI Taxonomy" id="1070528"/>
    <lineage>
        <taxon>unclassified sequences</taxon>
        <taxon>metagenomes</taxon>
        <taxon>organismal metagenomes</taxon>
    </lineage>
</organism>
<dbReference type="EMBL" id="MT143365">
    <property type="protein sequence ID" value="QJA96040.1"/>
    <property type="molecule type" value="Genomic_DNA"/>
</dbReference>
<reference evidence="1" key="1">
    <citation type="submission" date="2020-03" db="EMBL/GenBank/DDBJ databases">
        <title>The deep terrestrial virosphere.</title>
        <authorList>
            <person name="Holmfeldt K."/>
            <person name="Nilsson E."/>
            <person name="Simone D."/>
            <person name="Lopez-Fernandez M."/>
            <person name="Wu X."/>
            <person name="de Brujin I."/>
            <person name="Lundin D."/>
            <person name="Andersson A."/>
            <person name="Bertilsson S."/>
            <person name="Dopson M."/>
        </authorList>
    </citation>
    <scope>NUCLEOTIDE SEQUENCE</scope>
    <source>
        <strain evidence="1">MM415B04971</strain>
    </source>
</reference>
<dbReference type="AlphaFoldDB" id="A0A6M3LM95"/>
<evidence type="ECO:0000313" key="1">
    <source>
        <dbReference type="EMBL" id="QJA96040.1"/>
    </source>
</evidence>
<accession>A0A6M3LM95</accession>
<gene>
    <name evidence="1" type="ORF">MM415B04971_0007</name>
</gene>